<sequence length="164" mass="17276">MAAVDLATGAGVGQAYDVFMTSPLDDLNCVTSWRVELYRPLSTEFGSLAQWRSALRSNDEPALRLTKLARTEISGPGAQLPVASFRIALDAVLPLSGSCAVCGARMGEGNSAGVTTAGIAVHNKCLPGTLAPGIVEELLVFAEEMEQRRPLSSVVQLTLPPHGR</sequence>
<comment type="caution">
    <text evidence="1">The sequence shown here is derived from an EMBL/GenBank/DDBJ whole genome shotgun (WGS) entry which is preliminary data.</text>
</comment>
<keyword evidence="2" id="KW-1185">Reference proteome</keyword>
<accession>A0A8H9GRP2</accession>
<name>A0A8H9GRP2_9DEIO</name>
<reference evidence="2" key="1">
    <citation type="journal article" date="2019" name="Int. J. Syst. Evol. Microbiol.">
        <title>The Global Catalogue of Microorganisms (GCM) 10K type strain sequencing project: providing services to taxonomists for standard genome sequencing and annotation.</title>
        <authorList>
            <consortium name="The Broad Institute Genomics Platform"/>
            <consortium name="The Broad Institute Genome Sequencing Center for Infectious Disease"/>
            <person name="Wu L."/>
            <person name="Ma J."/>
        </authorList>
    </citation>
    <scope>NUCLEOTIDE SEQUENCE [LARGE SCALE GENOMIC DNA]</scope>
    <source>
        <strain evidence="2">JCM 31047</strain>
    </source>
</reference>
<organism evidence="1 2">
    <name type="scientific">Deinococcus arenae</name>
    <dbReference type="NCBI Taxonomy" id="1452751"/>
    <lineage>
        <taxon>Bacteria</taxon>
        <taxon>Thermotogati</taxon>
        <taxon>Deinococcota</taxon>
        <taxon>Deinococci</taxon>
        <taxon>Deinococcales</taxon>
        <taxon>Deinococcaceae</taxon>
        <taxon>Deinococcus</taxon>
    </lineage>
</organism>
<dbReference type="AlphaFoldDB" id="A0A8H9GRP2"/>
<evidence type="ECO:0000313" key="1">
    <source>
        <dbReference type="EMBL" id="GGM53832.1"/>
    </source>
</evidence>
<gene>
    <name evidence="1" type="ORF">GCM10008956_32280</name>
</gene>
<evidence type="ECO:0000313" key="2">
    <source>
        <dbReference type="Proteomes" id="UP000600547"/>
    </source>
</evidence>
<proteinExistence type="predicted"/>
<dbReference type="EMBL" id="BMQG01000014">
    <property type="protein sequence ID" value="GGM53832.1"/>
    <property type="molecule type" value="Genomic_DNA"/>
</dbReference>
<dbReference type="Proteomes" id="UP000600547">
    <property type="component" value="Unassembled WGS sequence"/>
</dbReference>
<protein>
    <submittedName>
        <fullName evidence="1">Uncharacterized protein</fullName>
    </submittedName>
</protein>